<dbReference type="Proteomes" id="UP000318741">
    <property type="component" value="Chromosome"/>
</dbReference>
<feature type="signal peptide" evidence="1">
    <location>
        <begin position="1"/>
        <end position="23"/>
    </location>
</feature>
<dbReference type="AlphaFoldDB" id="A0A517P9X5"/>
<sequence precursor="true">MHWLRKLATWAASLFAPHPPAVAVPPPPPLRWDGVPEAFHYLRAAVEACGETRVAHFDHTLGRHVPPIERLTEEQLDLIGAARTESRRRGDRAEIEQWCAPPERPRPSIHRTMWAVQGMLFLFDQVDDERHRRSGDGRL</sequence>
<dbReference type="KEGG" id="acaf:CA12_22660"/>
<evidence type="ECO:0000256" key="1">
    <source>
        <dbReference type="SAM" id="SignalP"/>
    </source>
</evidence>
<evidence type="ECO:0000313" key="3">
    <source>
        <dbReference type="Proteomes" id="UP000318741"/>
    </source>
</evidence>
<reference evidence="2 3" key="1">
    <citation type="submission" date="2019-02" db="EMBL/GenBank/DDBJ databases">
        <title>Deep-cultivation of Planctomycetes and their phenomic and genomic characterization uncovers novel biology.</title>
        <authorList>
            <person name="Wiegand S."/>
            <person name="Jogler M."/>
            <person name="Boedeker C."/>
            <person name="Pinto D."/>
            <person name="Vollmers J."/>
            <person name="Rivas-Marin E."/>
            <person name="Kohn T."/>
            <person name="Peeters S.H."/>
            <person name="Heuer A."/>
            <person name="Rast P."/>
            <person name="Oberbeckmann S."/>
            <person name="Bunk B."/>
            <person name="Jeske O."/>
            <person name="Meyerdierks A."/>
            <person name="Storesund J.E."/>
            <person name="Kallscheuer N."/>
            <person name="Luecker S."/>
            <person name="Lage O.M."/>
            <person name="Pohl T."/>
            <person name="Merkel B.J."/>
            <person name="Hornburger P."/>
            <person name="Mueller R.-W."/>
            <person name="Bruemmer F."/>
            <person name="Labrenz M."/>
            <person name="Spormann A.M."/>
            <person name="Op den Camp H."/>
            <person name="Overmann J."/>
            <person name="Amann R."/>
            <person name="Jetten M.S.M."/>
            <person name="Mascher T."/>
            <person name="Medema M.H."/>
            <person name="Devos D.P."/>
            <person name="Kaster A.-K."/>
            <person name="Ovreas L."/>
            <person name="Rohde M."/>
            <person name="Galperin M.Y."/>
            <person name="Jogler C."/>
        </authorList>
    </citation>
    <scope>NUCLEOTIDE SEQUENCE [LARGE SCALE GENOMIC DNA]</scope>
    <source>
        <strain evidence="2 3">CA12</strain>
    </source>
</reference>
<feature type="chain" id="PRO_5021907260" evidence="1">
    <location>
        <begin position="24"/>
        <end position="139"/>
    </location>
</feature>
<gene>
    <name evidence="2" type="ORF">CA12_22660</name>
</gene>
<dbReference type="EMBL" id="CP036265">
    <property type="protein sequence ID" value="QDT16168.1"/>
    <property type="molecule type" value="Genomic_DNA"/>
</dbReference>
<dbReference type="RefSeq" id="WP_145359032.1">
    <property type="nucleotide sequence ID" value="NZ_CP036265.1"/>
</dbReference>
<proteinExistence type="predicted"/>
<dbReference type="OrthoDB" id="275637at2"/>
<name>A0A517P9X5_9PLAN</name>
<accession>A0A517P9X5</accession>
<protein>
    <submittedName>
        <fullName evidence="2">Uncharacterized protein</fullName>
    </submittedName>
</protein>
<keyword evidence="3" id="KW-1185">Reference proteome</keyword>
<keyword evidence="1" id="KW-0732">Signal</keyword>
<organism evidence="2 3">
    <name type="scientific">Alienimonas californiensis</name>
    <dbReference type="NCBI Taxonomy" id="2527989"/>
    <lineage>
        <taxon>Bacteria</taxon>
        <taxon>Pseudomonadati</taxon>
        <taxon>Planctomycetota</taxon>
        <taxon>Planctomycetia</taxon>
        <taxon>Planctomycetales</taxon>
        <taxon>Planctomycetaceae</taxon>
        <taxon>Alienimonas</taxon>
    </lineage>
</organism>
<evidence type="ECO:0000313" key="2">
    <source>
        <dbReference type="EMBL" id="QDT16168.1"/>
    </source>
</evidence>